<protein>
    <recommendedName>
        <fullName evidence="6">Carboxypeptidase regulatory-like domain-containing protein</fullName>
    </recommendedName>
</protein>
<evidence type="ECO:0000256" key="2">
    <source>
        <dbReference type="SAM" id="Phobius"/>
    </source>
</evidence>
<keyword evidence="2" id="KW-0812">Transmembrane</keyword>
<keyword evidence="2" id="KW-0472">Membrane</keyword>
<keyword evidence="5" id="KW-1185">Reference proteome</keyword>
<dbReference type="OrthoDB" id="161476at2"/>
<evidence type="ECO:0008006" key="6">
    <source>
        <dbReference type="Google" id="ProtNLM"/>
    </source>
</evidence>
<dbReference type="InterPro" id="IPR013784">
    <property type="entry name" value="Carb-bd-like_fold"/>
</dbReference>
<feature type="chain" id="PRO_5003689120" description="Carboxypeptidase regulatory-like domain-containing protein" evidence="3">
    <location>
        <begin position="24"/>
        <end position="430"/>
    </location>
</feature>
<accession>I4ED87</accession>
<evidence type="ECO:0000313" key="5">
    <source>
        <dbReference type="Proteomes" id="UP000004221"/>
    </source>
</evidence>
<dbReference type="AlphaFoldDB" id="I4ED87"/>
<feature type="signal peptide" evidence="3">
    <location>
        <begin position="1"/>
        <end position="23"/>
    </location>
</feature>
<gene>
    <name evidence="4" type="ORF">NITHO_140031</name>
</gene>
<evidence type="ECO:0000256" key="1">
    <source>
        <dbReference type="SAM" id="MobiDB-lite"/>
    </source>
</evidence>
<name>I4ED87_9BACT</name>
<evidence type="ECO:0000313" key="4">
    <source>
        <dbReference type="EMBL" id="CCF82649.1"/>
    </source>
</evidence>
<keyword evidence="2" id="KW-1133">Transmembrane helix</keyword>
<organism evidence="4 5">
    <name type="scientific">Nitrolancea hollandica Lb</name>
    <dbReference type="NCBI Taxonomy" id="1129897"/>
    <lineage>
        <taxon>Bacteria</taxon>
        <taxon>Pseudomonadati</taxon>
        <taxon>Thermomicrobiota</taxon>
        <taxon>Thermomicrobia</taxon>
        <taxon>Sphaerobacterales</taxon>
        <taxon>Sphaerobacterineae</taxon>
        <taxon>Sphaerobacteraceae</taxon>
        <taxon>Nitrolancea</taxon>
    </lineage>
</organism>
<feature type="transmembrane region" description="Helical" evidence="2">
    <location>
        <begin position="323"/>
        <end position="345"/>
    </location>
</feature>
<dbReference type="SUPFAM" id="SSF49452">
    <property type="entry name" value="Starch-binding domain-like"/>
    <property type="match status" value="1"/>
</dbReference>
<dbReference type="EMBL" id="CAGS01000046">
    <property type="protein sequence ID" value="CCF82649.1"/>
    <property type="molecule type" value="Genomic_DNA"/>
</dbReference>
<dbReference type="GO" id="GO:0030246">
    <property type="term" value="F:carbohydrate binding"/>
    <property type="evidence" value="ECO:0007669"/>
    <property type="project" value="InterPro"/>
</dbReference>
<dbReference type="RefSeq" id="WP_008474883.1">
    <property type="nucleotide sequence ID" value="NZ_CAGS01000046.1"/>
</dbReference>
<dbReference type="Proteomes" id="UP000004221">
    <property type="component" value="Unassembled WGS sequence"/>
</dbReference>
<proteinExistence type="predicted"/>
<feature type="region of interest" description="Disordered" evidence="1">
    <location>
        <begin position="31"/>
        <end position="60"/>
    </location>
</feature>
<evidence type="ECO:0000256" key="3">
    <source>
        <dbReference type="SAM" id="SignalP"/>
    </source>
</evidence>
<reference evidence="4 5" key="1">
    <citation type="journal article" date="2012" name="ISME J.">
        <title>Nitrification expanded: discovery, physiology and genomics of a nitrite-oxidizing bacterium from the phylum Chloroflexi.</title>
        <authorList>
            <person name="Sorokin D.Y."/>
            <person name="Lucker S."/>
            <person name="Vejmelkova D."/>
            <person name="Kostrikina N.A."/>
            <person name="Kleerebezem R."/>
            <person name="Rijpstra W.I."/>
            <person name="Damste J.S."/>
            <person name="Le Paslier D."/>
            <person name="Muyzer G."/>
            <person name="Wagner M."/>
            <person name="van Loosdrecht M.C."/>
            <person name="Daims H."/>
        </authorList>
    </citation>
    <scope>NUCLEOTIDE SEQUENCE [LARGE SCALE GENOMIC DNA]</scope>
    <source>
        <strain evidence="5">none</strain>
    </source>
</reference>
<comment type="caution">
    <text evidence="4">The sequence shown here is derived from an EMBL/GenBank/DDBJ whole genome shotgun (WGS) entry which is preliminary data.</text>
</comment>
<keyword evidence="3" id="KW-0732">Signal</keyword>
<sequence length="430" mass="44372">MRFRLMILMLAFALLLVPASVLAADAPATPGATGTATGAATPEASPVPTNGTVTGTVKNGTATGGSVAGLTVTLRRFQRMNDVQDLTTTTGDDGSFSFSGLAVASDEAYLAVITYKDVEYTSDAIFLSNDPNGKAEITVYETTADPSVLSLTSRGMVVTGTDPKTGVLSMLEVLAIDIGGDHTYAGADNAVLKIALPPNAAQVSPQPGFSFGDPRFENGSVLVTTGAITPGSHSAMIAYTVPYTDSTATLTIGTAMPTKTFHALIKDGTYTISSPSLKDDGTVNLGTDTFRVLTVDNPPVGDTIAVKVSGLPKPETGGMNRNLLYVGIGAGVALAAAAGLVFLSIQRKKRAAPQPAIAAPVTATPAADPATNTANLEDERLGLAAELNELDDRHAAGTIDDETYESRRGEILEQLRGISRRMHGLGDAEV</sequence>